<dbReference type="InterPro" id="IPR036388">
    <property type="entry name" value="WH-like_DNA-bd_sf"/>
</dbReference>
<evidence type="ECO:0000256" key="1">
    <source>
        <dbReference type="ARBA" id="ARBA00023015"/>
    </source>
</evidence>
<dbReference type="InterPro" id="IPR050661">
    <property type="entry name" value="BglG_antiterminators"/>
</dbReference>
<dbReference type="RefSeq" id="WP_088268586.1">
    <property type="nucleotide sequence ID" value="NZ_BMKI01000001.1"/>
</dbReference>
<dbReference type="EMBL" id="BMKI01000001">
    <property type="protein sequence ID" value="GGC79924.1"/>
    <property type="molecule type" value="Genomic_DNA"/>
</dbReference>
<evidence type="ECO:0000313" key="4">
    <source>
        <dbReference type="EMBL" id="GGC79924.1"/>
    </source>
</evidence>
<protein>
    <submittedName>
        <fullName evidence="4">M protein trans-acting positive regulator</fullName>
    </submittedName>
</protein>
<sequence>MDYKELIDYDARKLLDLFLLLASADGKEKLEIFSRKLSINAKTILRYIKKIKLLIKQFQLEAELSISRKSINYYYLKKSSDYYVEIFLTRFLCELPEIIFLKAIIDDTTIQTKEFSERLSISESSLRRRIKKIDLWLRKSGLSLRRGSYQLVGDEVQIRAFILHFYWLVYRGTIGSFLSSEIESSDKLAETIIHFFQIKINDLQKLSFSRMIQIALWRESNGHQIRQKSEWSPYLKESAIFSNFVQTIVKEGFAKKIPLSEFAYLYLMIQANFLPYYGASMQAFIIEEHFLKKTTCYLNTLIATTRFRQIFWEKKIEHSKASVISFLSFHLLYELVSDLSFERNRSVNKLQEMYPKFLKRIHTCVDELIVEIPIYKKVKRELLVHRYFTILSTLTSPVYNEKKIVICLMTDFSMEKEYELGKRITAFFQYKYNLVVIYARTSSTIGYATLILTTTYHQNLFHQCERPVMLIDIEFCEKQFFQLERYLKKVIN</sequence>
<reference evidence="5" key="1">
    <citation type="journal article" date="2019" name="Int. J. Syst. Evol. Microbiol.">
        <title>The Global Catalogue of Microorganisms (GCM) 10K type strain sequencing project: providing services to taxonomists for standard genome sequencing and annotation.</title>
        <authorList>
            <consortium name="The Broad Institute Genomics Platform"/>
            <consortium name="The Broad Institute Genome Sequencing Center for Infectious Disease"/>
            <person name="Wu L."/>
            <person name="Ma J."/>
        </authorList>
    </citation>
    <scope>NUCLEOTIDE SEQUENCE [LARGE SCALE GENOMIC DNA]</scope>
    <source>
        <strain evidence="5">CGMCC 1.15942</strain>
    </source>
</reference>
<feature type="domain" description="Mga helix-turn-helix" evidence="3">
    <location>
        <begin position="86"/>
        <end position="166"/>
    </location>
</feature>
<accession>A0ABQ1NL61</accession>
<evidence type="ECO:0000256" key="2">
    <source>
        <dbReference type="ARBA" id="ARBA00023163"/>
    </source>
</evidence>
<dbReference type="Proteomes" id="UP000630615">
    <property type="component" value="Unassembled WGS sequence"/>
</dbReference>
<dbReference type="PANTHER" id="PTHR30185:SF13">
    <property type="entry name" value="LICABCH OPERON REGULATOR-RELATED"/>
    <property type="match status" value="1"/>
</dbReference>
<keyword evidence="5" id="KW-1185">Reference proteome</keyword>
<name>A0ABQ1NL61_9ENTE</name>
<organism evidence="4 5">
    <name type="scientific">Enterococcus wangshanyuanii</name>
    <dbReference type="NCBI Taxonomy" id="2005703"/>
    <lineage>
        <taxon>Bacteria</taxon>
        <taxon>Bacillati</taxon>
        <taxon>Bacillota</taxon>
        <taxon>Bacilli</taxon>
        <taxon>Lactobacillales</taxon>
        <taxon>Enterococcaceae</taxon>
        <taxon>Enterococcus</taxon>
    </lineage>
</organism>
<proteinExistence type="predicted"/>
<keyword evidence="2" id="KW-0804">Transcription</keyword>
<dbReference type="InterPro" id="IPR007737">
    <property type="entry name" value="Mga_HTH"/>
</dbReference>
<keyword evidence="1" id="KW-0805">Transcription regulation</keyword>
<dbReference type="Gene3D" id="1.10.10.10">
    <property type="entry name" value="Winged helix-like DNA-binding domain superfamily/Winged helix DNA-binding domain"/>
    <property type="match status" value="1"/>
</dbReference>
<dbReference type="PANTHER" id="PTHR30185">
    <property type="entry name" value="CRYPTIC BETA-GLUCOSIDE BGL OPERON ANTITERMINATOR"/>
    <property type="match status" value="1"/>
</dbReference>
<evidence type="ECO:0000313" key="5">
    <source>
        <dbReference type="Proteomes" id="UP000630615"/>
    </source>
</evidence>
<evidence type="ECO:0000259" key="3">
    <source>
        <dbReference type="Pfam" id="PF05043"/>
    </source>
</evidence>
<gene>
    <name evidence="4" type="ORF">GCM10011573_07000</name>
</gene>
<dbReference type="Pfam" id="PF05043">
    <property type="entry name" value="Mga"/>
    <property type="match status" value="1"/>
</dbReference>
<comment type="caution">
    <text evidence="4">The sequence shown here is derived from an EMBL/GenBank/DDBJ whole genome shotgun (WGS) entry which is preliminary data.</text>
</comment>